<evidence type="ECO:0000313" key="1">
    <source>
        <dbReference type="EMBL" id="KYC69695.1"/>
    </source>
</evidence>
<dbReference type="EMBL" id="LQYI01000046">
    <property type="protein sequence ID" value="KYC69695.1"/>
    <property type="molecule type" value="Genomic_DNA"/>
</dbReference>
<comment type="caution">
    <text evidence="1">The sequence shown here is derived from an EMBL/GenBank/DDBJ whole genome shotgun (WGS) entry which is preliminary data.</text>
</comment>
<sequence>MSSKTFACTGKGLAFCLYRKLSKVALYLSRRTRLGRNAAF</sequence>
<name>A0A150KF18_HEYCO</name>
<gene>
    <name evidence="1" type="ORF">B4099_0324</name>
</gene>
<protein>
    <submittedName>
        <fullName evidence="1">Uncharacterized protein</fullName>
    </submittedName>
</protein>
<dbReference type="Proteomes" id="UP000075304">
    <property type="component" value="Unassembled WGS sequence"/>
</dbReference>
<accession>A0A150KF18</accession>
<dbReference type="PATRIC" id="fig|1398.25.peg.2904"/>
<proteinExistence type="predicted"/>
<organism evidence="1 2">
    <name type="scientific">Heyndrickxia coagulans</name>
    <name type="common">Weizmannia coagulans</name>
    <dbReference type="NCBI Taxonomy" id="1398"/>
    <lineage>
        <taxon>Bacteria</taxon>
        <taxon>Bacillati</taxon>
        <taxon>Bacillota</taxon>
        <taxon>Bacilli</taxon>
        <taxon>Bacillales</taxon>
        <taxon>Bacillaceae</taxon>
        <taxon>Heyndrickxia</taxon>
    </lineage>
</organism>
<reference evidence="1 2" key="1">
    <citation type="submission" date="2016-01" db="EMBL/GenBank/DDBJ databases">
        <title>Genome Sequences of Twelve Sporeforming Bacillus Species Isolated from Foods.</title>
        <authorList>
            <person name="Berendsen E.M."/>
            <person name="Wells-Bennik M.H."/>
            <person name="Krawcyk A.O."/>
            <person name="De Jong A."/>
            <person name="Holsappel S."/>
            <person name="Eijlander R.T."/>
            <person name="Kuipers O.P."/>
        </authorList>
    </citation>
    <scope>NUCLEOTIDE SEQUENCE [LARGE SCALE GENOMIC DNA]</scope>
    <source>
        <strain evidence="1 2">B4099</strain>
    </source>
</reference>
<dbReference type="AlphaFoldDB" id="A0A150KF18"/>
<evidence type="ECO:0000313" key="2">
    <source>
        <dbReference type="Proteomes" id="UP000075304"/>
    </source>
</evidence>